<gene>
    <name evidence="5" type="ORF">HNAJ_LOCUS11865</name>
</gene>
<sequence>MSNKDIDTPNEVVSQEVEEPKSTVQQEADVDIDNIPIDMDEVEDVAEMSDSEGTLFIFYYFPQEDQIFDDKEATTDKNDGTDENVNTLEHTEAPSKLFKLPTSRIKSIVKLIPSVHMVNSEAIAAIGKATELFLKELVSESYQVARESGKKTLAIGHIEGVIQTLPQFEFLDGMLI</sequence>
<evidence type="ECO:0000259" key="4">
    <source>
        <dbReference type="Pfam" id="PF00808"/>
    </source>
</evidence>
<dbReference type="InterPro" id="IPR050568">
    <property type="entry name" value="Transcr_DNA_Rep_Reg"/>
</dbReference>
<proteinExistence type="predicted"/>
<evidence type="ECO:0000313" key="5">
    <source>
        <dbReference type="EMBL" id="VDO11572.1"/>
    </source>
</evidence>
<reference evidence="7" key="1">
    <citation type="submission" date="2017-02" db="UniProtKB">
        <authorList>
            <consortium name="WormBaseParasite"/>
        </authorList>
    </citation>
    <scope>IDENTIFICATION</scope>
</reference>
<dbReference type="InterPro" id="IPR009072">
    <property type="entry name" value="Histone-fold"/>
</dbReference>
<dbReference type="GO" id="GO:0046982">
    <property type="term" value="F:protein heterodimerization activity"/>
    <property type="evidence" value="ECO:0007669"/>
    <property type="project" value="InterPro"/>
</dbReference>
<keyword evidence="6" id="KW-1185">Reference proteome</keyword>
<dbReference type="Pfam" id="PF00808">
    <property type="entry name" value="CBFD_NFYB_HMF"/>
    <property type="match status" value="1"/>
</dbReference>
<evidence type="ECO:0000256" key="2">
    <source>
        <dbReference type="ARBA" id="ARBA00023242"/>
    </source>
</evidence>
<dbReference type="Gene3D" id="1.10.20.10">
    <property type="entry name" value="Histone, subunit A"/>
    <property type="match status" value="1"/>
</dbReference>
<protein>
    <submittedName>
        <fullName evidence="7">CBFD_NFYB_HMF domain-containing protein</fullName>
    </submittedName>
</protein>
<dbReference type="PANTHER" id="PTHR10252">
    <property type="entry name" value="HISTONE-LIKE TRANSCRIPTION FACTOR CCAAT-RELATED"/>
    <property type="match status" value="1"/>
</dbReference>
<evidence type="ECO:0000313" key="6">
    <source>
        <dbReference type="Proteomes" id="UP000278807"/>
    </source>
</evidence>
<evidence type="ECO:0000256" key="3">
    <source>
        <dbReference type="SAM" id="MobiDB-lite"/>
    </source>
</evidence>
<feature type="domain" description="Transcription factor CBF/NF-Y/archaeal histone" evidence="4">
    <location>
        <begin position="99"/>
        <end position="159"/>
    </location>
</feature>
<reference evidence="5 6" key="2">
    <citation type="submission" date="2018-11" db="EMBL/GenBank/DDBJ databases">
        <authorList>
            <consortium name="Pathogen Informatics"/>
        </authorList>
    </citation>
    <scope>NUCLEOTIDE SEQUENCE [LARGE SCALE GENOMIC DNA]</scope>
</reference>
<dbReference type="Proteomes" id="UP000278807">
    <property type="component" value="Unassembled WGS sequence"/>
</dbReference>
<dbReference type="STRING" id="102285.A0A0R3TVM0"/>
<dbReference type="GO" id="GO:0008622">
    <property type="term" value="C:epsilon DNA polymerase complex"/>
    <property type="evidence" value="ECO:0007669"/>
    <property type="project" value="TreeGrafter"/>
</dbReference>
<accession>A0A0R3TVM0</accession>
<evidence type="ECO:0000313" key="7">
    <source>
        <dbReference type="WBParaSite" id="HNAJ_0001187601-mRNA-1"/>
    </source>
</evidence>
<keyword evidence="2" id="KW-0539">Nucleus</keyword>
<feature type="region of interest" description="Disordered" evidence="3">
    <location>
        <begin position="1"/>
        <end position="29"/>
    </location>
</feature>
<dbReference type="SUPFAM" id="SSF47113">
    <property type="entry name" value="Histone-fold"/>
    <property type="match status" value="1"/>
</dbReference>
<dbReference type="WBParaSite" id="HNAJ_0001187601-mRNA-1">
    <property type="protein sequence ID" value="HNAJ_0001187601-mRNA-1"/>
    <property type="gene ID" value="HNAJ_0001187601"/>
</dbReference>
<dbReference type="CDD" id="cd22929">
    <property type="entry name" value="HFD_POLE4-like"/>
    <property type="match status" value="1"/>
</dbReference>
<dbReference type="AlphaFoldDB" id="A0A0R3TVM0"/>
<name>A0A0R3TVM0_RODNA</name>
<dbReference type="OrthoDB" id="636685at2759"/>
<dbReference type="InterPro" id="IPR003958">
    <property type="entry name" value="CBFA_NFYB_domain"/>
</dbReference>
<organism evidence="7">
    <name type="scientific">Rodentolepis nana</name>
    <name type="common">Dwarf tapeworm</name>
    <name type="synonym">Hymenolepis nana</name>
    <dbReference type="NCBI Taxonomy" id="102285"/>
    <lineage>
        <taxon>Eukaryota</taxon>
        <taxon>Metazoa</taxon>
        <taxon>Spiralia</taxon>
        <taxon>Lophotrochozoa</taxon>
        <taxon>Platyhelminthes</taxon>
        <taxon>Cestoda</taxon>
        <taxon>Eucestoda</taxon>
        <taxon>Cyclophyllidea</taxon>
        <taxon>Hymenolepididae</taxon>
        <taxon>Rodentolepis</taxon>
    </lineage>
</organism>
<dbReference type="EMBL" id="UZAE01013846">
    <property type="protein sequence ID" value="VDO11572.1"/>
    <property type="molecule type" value="Genomic_DNA"/>
</dbReference>
<evidence type="ECO:0000256" key="1">
    <source>
        <dbReference type="ARBA" id="ARBA00004123"/>
    </source>
</evidence>
<comment type="subcellular location">
    <subcellularLocation>
        <location evidence="1">Nucleus</location>
    </subcellularLocation>
</comment>
<dbReference type="GO" id="GO:0006261">
    <property type="term" value="P:DNA-templated DNA replication"/>
    <property type="evidence" value="ECO:0007669"/>
    <property type="project" value="TreeGrafter"/>
</dbReference>
<dbReference type="PANTHER" id="PTHR10252:SF79">
    <property type="entry name" value="DNA POLYMERASE EPSILON SUBUNIT 4"/>
    <property type="match status" value="1"/>
</dbReference>